<evidence type="ECO:0000256" key="2">
    <source>
        <dbReference type="SAM" id="MobiDB-lite"/>
    </source>
</evidence>
<dbReference type="SUPFAM" id="SSF49265">
    <property type="entry name" value="Fibronectin type III"/>
    <property type="match status" value="1"/>
</dbReference>
<keyword evidence="1" id="KW-0393">Immunoglobulin domain</keyword>
<dbReference type="InterPro" id="IPR036116">
    <property type="entry name" value="FN3_sf"/>
</dbReference>
<dbReference type="InterPro" id="IPR036179">
    <property type="entry name" value="Ig-like_dom_sf"/>
</dbReference>
<feature type="region of interest" description="Disordered" evidence="2">
    <location>
        <begin position="157"/>
        <end position="188"/>
    </location>
</feature>
<dbReference type="Pfam" id="PF13927">
    <property type="entry name" value="Ig_3"/>
    <property type="match status" value="1"/>
</dbReference>
<dbReference type="GO" id="GO:0007156">
    <property type="term" value="P:homophilic cell adhesion via plasma membrane adhesion molecules"/>
    <property type="evidence" value="ECO:0000318"/>
    <property type="project" value="GO_Central"/>
</dbReference>
<dbReference type="AlphaFoldDB" id="A7RYM5"/>
<evidence type="ECO:0000259" key="5">
    <source>
        <dbReference type="PROSITE" id="PS50835"/>
    </source>
</evidence>
<dbReference type="PROSITE" id="PS50835">
    <property type="entry name" value="IG_LIKE"/>
    <property type="match status" value="1"/>
</dbReference>
<feature type="transmembrane region" description="Helical" evidence="3">
    <location>
        <begin position="425"/>
        <end position="448"/>
    </location>
</feature>
<gene>
    <name evidence="7" type="ORF">NEMVEDRAFT_v1g241594</name>
</gene>
<dbReference type="SMART" id="SM00060">
    <property type="entry name" value="FN3"/>
    <property type="match status" value="1"/>
</dbReference>
<proteinExistence type="predicted"/>
<evidence type="ECO:0000256" key="4">
    <source>
        <dbReference type="SAM" id="SignalP"/>
    </source>
</evidence>
<feature type="region of interest" description="Disordered" evidence="2">
    <location>
        <begin position="485"/>
        <end position="521"/>
    </location>
</feature>
<dbReference type="Gene3D" id="2.60.40.10">
    <property type="entry name" value="Immunoglobulins"/>
    <property type="match status" value="2"/>
</dbReference>
<dbReference type="Pfam" id="PF00041">
    <property type="entry name" value="fn3"/>
    <property type="match status" value="1"/>
</dbReference>
<evidence type="ECO:0000313" key="7">
    <source>
        <dbReference type="EMBL" id="EDO43488.1"/>
    </source>
</evidence>
<dbReference type="SUPFAM" id="SSF48726">
    <property type="entry name" value="Immunoglobulin"/>
    <property type="match status" value="1"/>
</dbReference>
<dbReference type="InterPro" id="IPR013783">
    <property type="entry name" value="Ig-like_fold"/>
</dbReference>
<feature type="region of interest" description="Disordered" evidence="2">
    <location>
        <begin position="555"/>
        <end position="585"/>
    </location>
</feature>
<evidence type="ECO:0000256" key="1">
    <source>
        <dbReference type="ARBA" id="ARBA00023319"/>
    </source>
</evidence>
<reference evidence="7 8" key="1">
    <citation type="journal article" date="2007" name="Science">
        <title>Sea anemone genome reveals ancestral eumetazoan gene repertoire and genomic organization.</title>
        <authorList>
            <person name="Putnam N.H."/>
            <person name="Srivastava M."/>
            <person name="Hellsten U."/>
            <person name="Dirks B."/>
            <person name="Chapman J."/>
            <person name="Salamov A."/>
            <person name="Terry A."/>
            <person name="Shapiro H."/>
            <person name="Lindquist E."/>
            <person name="Kapitonov V.V."/>
            <person name="Jurka J."/>
            <person name="Genikhovich G."/>
            <person name="Grigoriev I.V."/>
            <person name="Lucas S.M."/>
            <person name="Steele R.E."/>
            <person name="Finnerty J.R."/>
            <person name="Technau U."/>
            <person name="Martindale M.Q."/>
            <person name="Rokhsar D.S."/>
        </authorList>
    </citation>
    <scope>NUCLEOTIDE SEQUENCE [LARGE SCALE GENOMIC DNA]</scope>
    <source>
        <strain evidence="8">CH2 X CH6</strain>
    </source>
</reference>
<dbReference type="InterPro" id="IPR003961">
    <property type="entry name" value="FN3_dom"/>
</dbReference>
<keyword evidence="3" id="KW-0472">Membrane</keyword>
<dbReference type="GO" id="GO:0005886">
    <property type="term" value="C:plasma membrane"/>
    <property type="evidence" value="ECO:0000318"/>
    <property type="project" value="GO_Central"/>
</dbReference>
<dbReference type="HOGENOM" id="CLU_466397_0_0_1"/>
<feature type="domain" description="Fibronectin type-III" evidence="6">
    <location>
        <begin position="325"/>
        <end position="414"/>
    </location>
</feature>
<accession>A7RYM5</accession>
<evidence type="ECO:0000259" key="6">
    <source>
        <dbReference type="PROSITE" id="PS50853"/>
    </source>
</evidence>
<dbReference type="PANTHER" id="PTHR14340:SF9">
    <property type="entry name" value="FIBRONECTIN TYPE-III DOMAIN-CONTAINING PROTEIN"/>
    <property type="match status" value="1"/>
</dbReference>
<name>A7RYM5_NEMVE</name>
<keyword evidence="3" id="KW-0812">Transmembrane</keyword>
<dbReference type="Proteomes" id="UP000001593">
    <property type="component" value="Unassembled WGS sequence"/>
</dbReference>
<feature type="domain" description="Ig-like" evidence="5">
    <location>
        <begin position="234"/>
        <end position="321"/>
    </location>
</feature>
<dbReference type="CDD" id="cd00096">
    <property type="entry name" value="Ig"/>
    <property type="match status" value="1"/>
</dbReference>
<dbReference type="SMART" id="SM00408">
    <property type="entry name" value="IGc2"/>
    <property type="match status" value="1"/>
</dbReference>
<sequence length="585" mass="64991">MTYKSLLHVFIFLLSTCSAYGRSTRVSLKTTVTGGSTAVAVCAYRYLVEYCPFPPSTGSTAVAVCAYRYLVEYCPFPPSTGSTAVAVCVPIIILLIIVIVLMALYIWRNNKRTMKRYAMERYVVMTTSLSVNSVVMVANIIGIDLHAIYEIALESNSTAGNPRPSDDPNKNYRQNGVPKSGRRRRRRRPVDILTSIEEEASGEQIQEVDEEVLETEDFVCEENTEVNNETPHRPVIDSAGSSHDVISWDNNTIYLQCLVSGKPAPRITWFDPKGGEVKVGVMILPDRGVLAVMTQAPEDYGEYRCNVKNSHGFDNYYVQVTKLGLPGPPRLSITEKDIEARTITVRWTANPHANAPVDYRVEIGDKTPREGVRGNSVVISGLDKDTEYLVRVTARNQAGYGNSSQVTVRTKKEDPVVTVTSCSTAVAVCVPIIILLIIVIVLMALYIWRNNKRTKYILLSVKRYAMESVKDGEKKGTENIYEIALESNSSAGNPRPSDDPNKNYRQNGVPKSGRRRRRRRPVDILTSIEEEASGEQIQEVDEEVLETEDFVCEENTEVNNETPSVSVNENGGKTVVSVDVHDSAA</sequence>
<protein>
    <submittedName>
        <fullName evidence="7">Uncharacterized protein</fullName>
    </submittedName>
</protein>
<feature type="signal peptide" evidence="4">
    <location>
        <begin position="1"/>
        <end position="21"/>
    </location>
</feature>
<dbReference type="eggNOG" id="KOG0613">
    <property type="taxonomic scope" value="Eukaryota"/>
</dbReference>
<evidence type="ECO:0000313" key="8">
    <source>
        <dbReference type="Proteomes" id="UP000001593"/>
    </source>
</evidence>
<keyword evidence="4" id="KW-0732">Signal</keyword>
<dbReference type="CDD" id="cd00063">
    <property type="entry name" value="FN3"/>
    <property type="match status" value="1"/>
</dbReference>
<organism evidence="7 8">
    <name type="scientific">Nematostella vectensis</name>
    <name type="common">Starlet sea anemone</name>
    <dbReference type="NCBI Taxonomy" id="45351"/>
    <lineage>
        <taxon>Eukaryota</taxon>
        <taxon>Metazoa</taxon>
        <taxon>Cnidaria</taxon>
        <taxon>Anthozoa</taxon>
        <taxon>Hexacorallia</taxon>
        <taxon>Actiniaria</taxon>
        <taxon>Edwardsiidae</taxon>
        <taxon>Nematostella</taxon>
    </lineage>
</organism>
<keyword evidence="8" id="KW-1185">Reference proteome</keyword>
<dbReference type="EMBL" id="DS469553">
    <property type="protein sequence ID" value="EDO43488.1"/>
    <property type="molecule type" value="Genomic_DNA"/>
</dbReference>
<dbReference type="InterPro" id="IPR003598">
    <property type="entry name" value="Ig_sub2"/>
</dbReference>
<dbReference type="PROSITE" id="PS50853">
    <property type="entry name" value="FN3"/>
    <property type="match status" value="1"/>
</dbReference>
<feature type="chain" id="PRO_5002711635" evidence="4">
    <location>
        <begin position="22"/>
        <end position="585"/>
    </location>
</feature>
<dbReference type="PANTHER" id="PTHR14340">
    <property type="entry name" value="MICROFIBRIL-ASSOCIATED GLYCOPROTEIN 3"/>
    <property type="match status" value="1"/>
</dbReference>
<dbReference type="InParanoid" id="A7RYM5"/>
<dbReference type="InterPro" id="IPR007110">
    <property type="entry name" value="Ig-like_dom"/>
</dbReference>
<keyword evidence="3" id="KW-1133">Transmembrane helix</keyword>
<feature type="transmembrane region" description="Helical" evidence="3">
    <location>
        <begin position="84"/>
        <end position="107"/>
    </location>
</feature>
<evidence type="ECO:0000256" key="3">
    <source>
        <dbReference type="SAM" id="Phobius"/>
    </source>
</evidence>